<feature type="coiled-coil region" evidence="6">
    <location>
        <begin position="779"/>
        <end position="865"/>
    </location>
</feature>
<evidence type="ECO:0000256" key="4">
    <source>
        <dbReference type="ARBA" id="ARBA00022989"/>
    </source>
</evidence>
<accession>A0A1P8WMF2</accession>
<dbReference type="KEGG" id="fmr:Fuma_04902"/>
<dbReference type="InterPro" id="IPR055396">
    <property type="entry name" value="DUF7088"/>
</dbReference>
<dbReference type="Pfam" id="PF12679">
    <property type="entry name" value="ABC2_membrane_2"/>
    <property type="match status" value="1"/>
</dbReference>
<feature type="region of interest" description="Disordered" evidence="7">
    <location>
        <begin position="474"/>
        <end position="495"/>
    </location>
</feature>
<keyword evidence="4 8" id="KW-1133">Transmembrane helix</keyword>
<dbReference type="AlphaFoldDB" id="A0A1P8WMF2"/>
<evidence type="ECO:0000256" key="3">
    <source>
        <dbReference type="ARBA" id="ARBA00022692"/>
    </source>
</evidence>
<evidence type="ECO:0000259" key="10">
    <source>
        <dbReference type="Pfam" id="PF23357"/>
    </source>
</evidence>
<dbReference type="PANTHER" id="PTHR30294">
    <property type="entry name" value="MEMBRANE COMPONENT OF ABC TRANSPORTER YHHJ-RELATED"/>
    <property type="match status" value="1"/>
</dbReference>
<feature type="transmembrane region" description="Helical" evidence="8">
    <location>
        <begin position="58"/>
        <end position="75"/>
    </location>
</feature>
<evidence type="ECO:0000256" key="5">
    <source>
        <dbReference type="ARBA" id="ARBA00023136"/>
    </source>
</evidence>
<dbReference type="Pfam" id="PF23357">
    <property type="entry name" value="DUF7088"/>
    <property type="match status" value="1"/>
</dbReference>
<feature type="domain" description="ABC-type uncharacterised transport system" evidence="9">
    <location>
        <begin position="433"/>
        <end position="756"/>
    </location>
</feature>
<evidence type="ECO:0000313" key="11">
    <source>
        <dbReference type="EMBL" id="APZ95246.1"/>
    </source>
</evidence>
<feature type="transmembrane region" description="Helical" evidence="8">
    <location>
        <begin position="22"/>
        <end position="46"/>
    </location>
</feature>
<feature type="transmembrane region" description="Helical" evidence="8">
    <location>
        <begin position="139"/>
        <end position="158"/>
    </location>
</feature>
<evidence type="ECO:0000256" key="2">
    <source>
        <dbReference type="ARBA" id="ARBA00022475"/>
    </source>
</evidence>
<gene>
    <name evidence="11" type="ORF">Fuma_04902</name>
</gene>
<comment type="subcellular location">
    <subcellularLocation>
        <location evidence="1">Cell membrane</location>
        <topology evidence="1">Multi-pass membrane protein</topology>
    </subcellularLocation>
</comment>
<organism evidence="11 12">
    <name type="scientific">Fuerstiella marisgermanici</name>
    <dbReference type="NCBI Taxonomy" id="1891926"/>
    <lineage>
        <taxon>Bacteria</taxon>
        <taxon>Pseudomonadati</taxon>
        <taxon>Planctomycetota</taxon>
        <taxon>Planctomycetia</taxon>
        <taxon>Planctomycetales</taxon>
        <taxon>Planctomycetaceae</taxon>
        <taxon>Fuerstiella</taxon>
    </lineage>
</organism>
<feature type="transmembrane region" description="Helical" evidence="8">
    <location>
        <begin position="165"/>
        <end position="186"/>
    </location>
</feature>
<dbReference type="InterPro" id="IPR019196">
    <property type="entry name" value="ABC_transp_unknown"/>
</dbReference>
<keyword evidence="5 8" id="KW-0472">Membrane</keyword>
<feature type="compositionally biased region" description="Acidic residues" evidence="7">
    <location>
        <begin position="483"/>
        <end position="492"/>
    </location>
</feature>
<evidence type="ECO:0000259" key="9">
    <source>
        <dbReference type="Pfam" id="PF09822"/>
    </source>
</evidence>
<dbReference type="InterPro" id="IPR051449">
    <property type="entry name" value="ABC-2_transporter_component"/>
</dbReference>
<dbReference type="Proteomes" id="UP000187735">
    <property type="component" value="Chromosome"/>
</dbReference>
<dbReference type="STRING" id="1891926.Fuma_04902"/>
<name>A0A1P8WMF2_9PLAN</name>
<evidence type="ECO:0000256" key="8">
    <source>
        <dbReference type="SAM" id="Phobius"/>
    </source>
</evidence>
<feature type="transmembrane region" description="Helical" evidence="8">
    <location>
        <begin position="883"/>
        <end position="903"/>
    </location>
</feature>
<keyword evidence="12" id="KW-1185">Reference proteome</keyword>
<keyword evidence="2" id="KW-1003">Cell membrane</keyword>
<protein>
    <submittedName>
        <fullName evidence="11">Gliding motility-associated ABC transporter permease protein</fullName>
    </submittedName>
</protein>
<keyword evidence="6" id="KW-0175">Coiled coil</keyword>
<proteinExistence type="predicted"/>
<evidence type="ECO:0000256" key="7">
    <source>
        <dbReference type="SAM" id="MobiDB-lite"/>
    </source>
</evidence>
<dbReference type="OrthoDB" id="9794512at2"/>
<reference evidence="11 12" key="1">
    <citation type="journal article" date="2016" name="Front. Microbiol.">
        <title>Fuerstia marisgermanicae gen. nov., sp. nov., an Unusual Member of the Phylum Planctomycetes from the German Wadden Sea.</title>
        <authorList>
            <person name="Kohn T."/>
            <person name="Heuer A."/>
            <person name="Jogler M."/>
            <person name="Vollmers J."/>
            <person name="Boedeker C."/>
            <person name="Bunk B."/>
            <person name="Rast P."/>
            <person name="Borchert D."/>
            <person name="Glockner I."/>
            <person name="Freese H.M."/>
            <person name="Klenk H.P."/>
            <person name="Overmann J."/>
            <person name="Kaster A.K."/>
            <person name="Rohde M."/>
            <person name="Wiegand S."/>
            <person name="Jogler C."/>
        </authorList>
    </citation>
    <scope>NUCLEOTIDE SEQUENCE [LARGE SCALE GENOMIC DNA]</scope>
    <source>
        <strain evidence="11 12">NH11</strain>
    </source>
</reference>
<feature type="domain" description="DUF7088" evidence="10">
    <location>
        <begin position="293"/>
        <end position="398"/>
    </location>
</feature>
<dbReference type="Pfam" id="PF09822">
    <property type="entry name" value="ABC_transp_aux"/>
    <property type="match status" value="1"/>
</dbReference>
<feature type="transmembrane region" description="Helical" evidence="8">
    <location>
        <begin position="225"/>
        <end position="246"/>
    </location>
</feature>
<evidence type="ECO:0000256" key="1">
    <source>
        <dbReference type="ARBA" id="ARBA00004651"/>
    </source>
</evidence>
<keyword evidence="3 8" id="KW-0812">Transmembrane</keyword>
<dbReference type="GO" id="GO:0140359">
    <property type="term" value="F:ABC-type transporter activity"/>
    <property type="evidence" value="ECO:0007669"/>
    <property type="project" value="InterPro"/>
</dbReference>
<evidence type="ECO:0000313" key="12">
    <source>
        <dbReference type="Proteomes" id="UP000187735"/>
    </source>
</evidence>
<dbReference type="EMBL" id="CP017641">
    <property type="protein sequence ID" value="APZ95246.1"/>
    <property type="molecule type" value="Genomic_DNA"/>
</dbReference>
<sequence>MIRANVILAVTKRNFRSYFSGILGYLFIIVFCVAASVMAFNSQFFASNQANLDQLSQQFPLLLLFLIPAITMTTWSDEKKLGTDELLFTLPATEVEILLGKYLSVLGVYTVAVLCSLVNGLILSWLGTPDYWQLLSCYFGYWLSGASLLSIGMLASALTNSATVAFVLGVVFCCVPVFIGSLSRLAEWVMTLFGSTGQLYELRTALNGLSLEQQLVDFSRGVIPLSSFCYFAFLTALMLYLNFVVVSKRRWNASEAVGMEVQYGTRAVCLCITFVSLLVMISLWPARADFTSEGLFTLSDATKQTLNNIEDGQQITIQAFVSPEVPSDYSETRRQLLGLLREFDLRGGGMVDVRLVDVEPFSEEAEEARALGVAPQRLQYEQDGKFEEAEVFLGAVVQSPTDNVEIPFFGKGLPIEYELTRSVRTVAQEERLTIGVLQTDANVISGGGMGGGRDWEIVNELRKQYKVISVNPSRPILAPDKADDSEDDDSDETDKPAENFDVLLAIMPSSLTQPQMDNFLEFVKSGKPVLIFDDPCPIFAQSQFGLSMAPKLPKPSPGGGMMGMQRQQPEQKADGGALTSLMRTLKVEWDNGRAVYDKAEPHPQFSTLPPEYVFISRGGKSSQAFNDEHPITRNLQDIVCLYTGTIQDAGGDDDVEFEALLTTSGQSGLLDWEDYISQSFSPMTMSPTAQINPSPKRYDDKYSHVVAAHITSDDDDTPLNVVFCSDIDMVSDWFFLERNRGNLDIAFDNVTFVLNAVDKLAGEETFIPLRSRRAELRTLTYVEDETRSLREKLNKEEKEADELMTDRLDEARKELQAEVDEVEKRADLDPRSKSALLKQKQDQLNRKLDLDEQELEREKNAKIRKAGLEMKREIRRVENRVRMFAYVLPAILPICFGLLFLGLRQLSETQSISAERRRR</sequence>
<evidence type="ECO:0000256" key="6">
    <source>
        <dbReference type="SAM" id="Coils"/>
    </source>
</evidence>
<feature type="transmembrane region" description="Helical" evidence="8">
    <location>
        <begin position="106"/>
        <end position="127"/>
    </location>
</feature>
<feature type="transmembrane region" description="Helical" evidence="8">
    <location>
        <begin position="267"/>
        <end position="286"/>
    </location>
</feature>
<dbReference type="GO" id="GO:0005886">
    <property type="term" value="C:plasma membrane"/>
    <property type="evidence" value="ECO:0007669"/>
    <property type="project" value="UniProtKB-SubCell"/>
</dbReference>
<dbReference type="PANTHER" id="PTHR30294:SF29">
    <property type="entry name" value="MULTIDRUG ABC TRANSPORTER PERMEASE YBHS-RELATED"/>
    <property type="match status" value="1"/>
</dbReference>
<dbReference type="RefSeq" id="WP_077026436.1">
    <property type="nucleotide sequence ID" value="NZ_CP017641.1"/>
</dbReference>